<evidence type="ECO:0000313" key="2">
    <source>
        <dbReference type="EMBL" id="CTQ71611.1"/>
    </source>
</evidence>
<dbReference type="EMBL" id="CXWC01000010">
    <property type="protein sequence ID" value="CTQ71611.1"/>
    <property type="molecule type" value="Genomic_DNA"/>
</dbReference>
<feature type="transmembrane region" description="Helical" evidence="1">
    <location>
        <begin position="6"/>
        <end position="26"/>
    </location>
</feature>
<organism evidence="2 3">
    <name type="scientific">Roseibium album</name>
    <dbReference type="NCBI Taxonomy" id="311410"/>
    <lineage>
        <taxon>Bacteria</taxon>
        <taxon>Pseudomonadati</taxon>
        <taxon>Pseudomonadota</taxon>
        <taxon>Alphaproteobacteria</taxon>
        <taxon>Hyphomicrobiales</taxon>
        <taxon>Stappiaceae</taxon>
        <taxon>Roseibium</taxon>
    </lineage>
</organism>
<feature type="transmembrane region" description="Helical" evidence="1">
    <location>
        <begin position="38"/>
        <end position="58"/>
    </location>
</feature>
<keyword evidence="1" id="KW-1133">Transmembrane helix</keyword>
<dbReference type="OrthoDB" id="7867014at2"/>
<dbReference type="Proteomes" id="UP000049983">
    <property type="component" value="Unassembled WGS sequence"/>
</dbReference>
<dbReference type="STRING" id="311410.LA5095_01726"/>
<dbReference type="RefSeq" id="WP_055113916.1">
    <property type="nucleotide sequence ID" value="NZ_CXWA01000001.1"/>
</dbReference>
<accession>A0A0M6Z5I8</accession>
<gene>
    <name evidence="2" type="ORF">LA5096_02980</name>
</gene>
<dbReference type="GeneID" id="97670346"/>
<keyword evidence="1" id="KW-0472">Membrane</keyword>
<reference evidence="3" key="1">
    <citation type="submission" date="2015-07" db="EMBL/GenBank/DDBJ databases">
        <authorList>
            <person name="Rodrigo-Torres Lidia"/>
            <person name="Arahal R.David."/>
        </authorList>
    </citation>
    <scope>NUCLEOTIDE SEQUENCE [LARGE SCALE GENOMIC DNA]</scope>
    <source>
        <strain evidence="3">CECT 5096</strain>
    </source>
</reference>
<proteinExistence type="predicted"/>
<dbReference type="AlphaFoldDB" id="A0A0M6Z5I8"/>
<name>A0A0M6Z5I8_9HYPH</name>
<evidence type="ECO:0000313" key="3">
    <source>
        <dbReference type="Proteomes" id="UP000049983"/>
    </source>
</evidence>
<sequence length="68" mass="7747">MAWTTTLGILLLLWVAYDLVTGRVWLHRAYDRATEPAGYWATMCLWLLVALSCIFWTASVQAYLSPPV</sequence>
<protein>
    <submittedName>
        <fullName evidence="2">Uncharacterized protein</fullName>
    </submittedName>
</protein>
<keyword evidence="1" id="KW-0812">Transmembrane</keyword>
<evidence type="ECO:0000256" key="1">
    <source>
        <dbReference type="SAM" id="Phobius"/>
    </source>
</evidence>
<keyword evidence="3" id="KW-1185">Reference proteome</keyword>